<keyword evidence="11" id="KW-1003">Cell membrane</keyword>
<evidence type="ECO:0000256" key="6">
    <source>
        <dbReference type="ARBA" id="ARBA00004450"/>
    </source>
</evidence>
<feature type="region of interest" description="Disordered" evidence="23">
    <location>
        <begin position="46"/>
        <end position="93"/>
    </location>
</feature>
<evidence type="ECO:0000256" key="2">
    <source>
        <dbReference type="ARBA" id="ARBA00004202"/>
    </source>
</evidence>
<evidence type="ECO:0000256" key="3">
    <source>
        <dbReference type="ARBA" id="ARBA00004220"/>
    </source>
</evidence>
<dbReference type="PANTHER" id="PTHR13335:SF1">
    <property type="entry name" value="TARGET OF RAPAMYCIN COMPLEX 2 SUBUNIT MAPKAP1"/>
    <property type="match status" value="1"/>
</dbReference>
<keyword evidence="17" id="KW-0496">Mitochondrion</keyword>
<dbReference type="GO" id="GO:0038203">
    <property type="term" value="P:TORC2 signaling"/>
    <property type="evidence" value="ECO:0007669"/>
    <property type="project" value="TreeGrafter"/>
</dbReference>
<keyword evidence="20" id="KW-0539">Nucleus</keyword>
<evidence type="ECO:0000256" key="21">
    <source>
        <dbReference type="ARBA" id="ARBA00023765"/>
    </source>
</evidence>
<dbReference type="GO" id="GO:0030674">
    <property type="term" value="F:protein-macromolecule adaptor activity"/>
    <property type="evidence" value="ECO:0007669"/>
    <property type="project" value="UniProtKB-ARBA"/>
</dbReference>
<evidence type="ECO:0000256" key="15">
    <source>
        <dbReference type="ARBA" id="ARBA00022824"/>
    </source>
</evidence>
<dbReference type="Pfam" id="PF05422">
    <property type="entry name" value="SIN1"/>
    <property type="match status" value="1"/>
</dbReference>
<keyword evidence="16" id="KW-0333">Golgi apparatus</keyword>
<keyword evidence="15" id="KW-0256">Endoplasmic reticulum</keyword>
<evidence type="ECO:0000313" key="28">
    <source>
        <dbReference type="Proteomes" id="UP000515154"/>
    </source>
</evidence>
<dbReference type="RefSeq" id="XP_029651579.1">
    <property type="nucleotide sequence ID" value="XM_029795719.2"/>
</dbReference>
<evidence type="ECO:0000256" key="5">
    <source>
        <dbReference type="ARBA" id="ARBA00004406"/>
    </source>
</evidence>
<evidence type="ECO:0000256" key="17">
    <source>
        <dbReference type="ARBA" id="ARBA00023128"/>
    </source>
</evidence>
<dbReference type="GO" id="GO:0005546">
    <property type="term" value="F:phosphatidylinositol-4,5-bisphosphate binding"/>
    <property type="evidence" value="ECO:0007669"/>
    <property type="project" value="TreeGrafter"/>
</dbReference>
<dbReference type="GO" id="GO:0048471">
    <property type="term" value="C:perinuclear region of cytoplasm"/>
    <property type="evidence" value="ECO:0007669"/>
    <property type="project" value="UniProtKB-SubCell"/>
</dbReference>
<dbReference type="InterPro" id="IPR031313">
    <property type="entry name" value="Sin1_PH_dom"/>
</dbReference>
<keyword evidence="18" id="KW-0472">Membrane</keyword>
<evidence type="ECO:0000256" key="11">
    <source>
        <dbReference type="ARBA" id="ARBA00022475"/>
    </source>
</evidence>
<sequence length="569" mass="63635">MAMMDDYVFLISHIRNSFITSDNTGMYEMIIEGEEQEKAQEKRPLWWNAEGDGGGGGGGGGGESSGGGRGTPSSSSTTTTTTTSTTTPTAATAATTTTTTARYIHSNHDGGVDGCLFDLDDGGDLCRSYDIMPDMDYGAHRRRSNTAQRLERMKKEKRKQVKVTHISWRTTPGHFNPDDDHDDMFEKKPIPLPTKTSLHKAASSLLAQQLQTSTGIMSNPFLDYAKYDGKAQIVVPTKKIDIFLTMALPKDRGFPMHVVVVVNAKVHELIGLICWQYTNEGREPALKDNASMYSLHIAEDDGEVDMDFPSLDNREPVSKFGFSKLALVELEEPSPPMKNSVIITVNVPNRGFHKFQEEDLTKPLRDILTKVLKKRKIKLLPGMNYILEKQKEAGVSVDLDTLLSNLDNFDFCLVREHSTRGEIEEIDFQDSNDMATTFMSPQYKSYIVNLVQRLRINTEVHLGVSGEKVEIDPVASKGTALFFRQKAVTYEADMIAACDLLEEKSNGKSIFRLICFAGHDYRHYDFEADHAVAKEIIQKVNNILNLLLSQVRKTYLASRGKKLKKMHSK</sequence>
<dbReference type="KEGG" id="osn:115224796"/>
<feature type="domain" description="CRIM" evidence="25">
    <location>
        <begin position="204"/>
        <end position="332"/>
    </location>
</feature>
<dbReference type="GO" id="GO:0005634">
    <property type="term" value="C:nucleus"/>
    <property type="evidence" value="ECO:0007669"/>
    <property type="project" value="UniProtKB-SubCell"/>
</dbReference>
<dbReference type="Proteomes" id="UP000515154">
    <property type="component" value="Linkage group LG26"/>
</dbReference>
<feature type="region of interest" description="Disordered" evidence="23">
    <location>
        <begin position="141"/>
        <end position="163"/>
    </location>
</feature>
<evidence type="ECO:0000256" key="20">
    <source>
        <dbReference type="ARBA" id="ARBA00023242"/>
    </source>
</evidence>
<evidence type="ECO:0000256" key="14">
    <source>
        <dbReference type="ARBA" id="ARBA00022787"/>
    </source>
</evidence>
<evidence type="ECO:0000256" key="10">
    <source>
        <dbReference type="ARBA" id="ARBA00014183"/>
    </source>
</evidence>
<evidence type="ECO:0000256" key="4">
    <source>
        <dbReference type="ARBA" id="ARBA00004395"/>
    </source>
</evidence>
<dbReference type="Gene3D" id="2.30.29.30">
    <property type="entry name" value="Pleckstrin-homology domain (PH domain)/Phosphotyrosine-binding domain (PTB)"/>
    <property type="match status" value="1"/>
</dbReference>
<evidence type="ECO:0000259" key="24">
    <source>
        <dbReference type="Pfam" id="PF05422"/>
    </source>
</evidence>
<dbReference type="Pfam" id="PF16979">
    <property type="entry name" value="SIN1_PH"/>
    <property type="match status" value="1"/>
</dbReference>
<accession>A0A6P7TIN2</accession>
<evidence type="ECO:0000256" key="19">
    <source>
        <dbReference type="ARBA" id="ARBA00023228"/>
    </source>
</evidence>
<evidence type="ECO:0000256" key="22">
    <source>
        <dbReference type="ARBA" id="ARBA00031431"/>
    </source>
</evidence>
<evidence type="ECO:0000259" key="25">
    <source>
        <dbReference type="Pfam" id="PF16978"/>
    </source>
</evidence>
<comment type="subcellular location">
    <subcellularLocation>
        <location evidence="2">Cell membrane</location>
        <topology evidence="2">Peripheral membrane protein</topology>
    </subcellularLocation>
    <subcellularLocation>
        <location evidence="7">Cytoplasm</location>
        <location evidence="7">Perinuclear region</location>
    </subcellularLocation>
    <subcellularLocation>
        <location evidence="3">Early endosome membrane</location>
        <topology evidence="3">Peripheral membrane protein</topology>
    </subcellularLocation>
    <subcellularLocation>
        <location evidence="5">Endoplasmic reticulum membrane</location>
        <topology evidence="5">Peripheral membrane protein</topology>
    </subcellularLocation>
    <subcellularLocation>
        <location evidence="4">Golgi apparatus membrane</location>
        <topology evidence="4">Peripheral membrane protein</topology>
    </subcellularLocation>
    <subcellularLocation>
        <location evidence="8">Late endosome membrane</location>
        <topology evidence="8">Peripheral membrane protein</topology>
    </subcellularLocation>
    <subcellularLocation>
        <location evidence="21">Lysosome membrane</location>
        <topology evidence="21">Peripheral membrane protein</topology>
    </subcellularLocation>
    <subcellularLocation>
        <location evidence="6">Mitochondrion outer membrane</location>
        <topology evidence="6">Peripheral membrane protein</topology>
    </subcellularLocation>
    <subcellularLocation>
        <location evidence="1">Nucleus</location>
    </subcellularLocation>
</comment>
<dbReference type="GO" id="GO:0005741">
    <property type="term" value="C:mitochondrial outer membrane"/>
    <property type="evidence" value="ECO:0007669"/>
    <property type="project" value="UniProtKB-SubCell"/>
</dbReference>
<evidence type="ECO:0000256" key="9">
    <source>
        <dbReference type="ARBA" id="ARBA00009407"/>
    </source>
</evidence>
<keyword evidence="19" id="KW-0458">Lysosome</keyword>
<evidence type="ECO:0000256" key="1">
    <source>
        <dbReference type="ARBA" id="ARBA00004123"/>
    </source>
</evidence>
<dbReference type="Pfam" id="PF16978">
    <property type="entry name" value="CRIM"/>
    <property type="match status" value="1"/>
</dbReference>
<protein>
    <recommendedName>
        <fullName evidence="10">Target of rapamycin complex 2 subunit MAPKAP1</fullName>
    </recommendedName>
    <alternativeName>
        <fullName evidence="22">Stress-activated map kinase-interacting protein 1</fullName>
    </alternativeName>
</protein>
<dbReference type="InterPro" id="IPR011993">
    <property type="entry name" value="PH-like_dom_sf"/>
</dbReference>
<feature type="domain" description="Sin1 N-terminal" evidence="24">
    <location>
        <begin position="116"/>
        <end position="189"/>
    </location>
</feature>
<dbReference type="GO" id="GO:0031901">
    <property type="term" value="C:early endosome membrane"/>
    <property type="evidence" value="ECO:0007669"/>
    <property type="project" value="UniProtKB-SubCell"/>
</dbReference>
<reference evidence="29" key="1">
    <citation type="submission" date="2025-08" db="UniProtKB">
        <authorList>
            <consortium name="RefSeq"/>
        </authorList>
    </citation>
    <scope>IDENTIFICATION</scope>
</reference>
<evidence type="ECO:0000259" key="27">
    <source>
        <dbReference type="Pfam" id="PF25322"/>
    </source>
</evidence>
<dbReference type="GO" id="GO:0005765">
    <property type="term" value="C:lysosomal membrane"/>
    <property type="evidence" value="ECO:0007669"/>
    <property type="project" value="UniProtKB-SubCell"/>
</dbReference>
<dbReference type="GO" id="GO:0005886">
    <property type="term" value="C:plasma membrane"/>
    <property type="evidence" value="ECO:0007669"/>
    <property type="project" value="UniProtKB-SubCell"/>
</dbReference>
<dbReference type="InterPro" id="IPR057339">
    <property type="entry name" value="RBD_SIN1"/>
</dbReference>
<evidence type="ECO:0000256" key="16">
    <source>
        <dbReference type="ARBA" id="ARBA00023034"/>
    </source>
</evidence>
<feature type="domain" description="SIN1-type PH" evidence="26">
    <location>
        <begin position="442"/>
        <end position="545"/>
    </location>
</feature>
<keyword evidence="14" id="KW-1000">Mitochondrion outer membrane</keyword>
<evidence type="ECO:0000259" key="26">
    <source>
        <dbReference type="Pfam" id="PF16979"/>
    </source>
</evidence>
<dbReference type="InterPro" id="IPR031567">
    <property type="entry name" value="CRIM_dom"/>
</dbReference>
<evidence type="ECO:0000256" key="13">
    <source>
        <dbReference type="ARBA" id="ARBA00022753"/>
    </source>
</evidence>
<keyword evidence="13" id="KW-0967">Endosome</keyword>
<dbReference type="FunFam" id="2.30.29.30:FF:000585">
    <property type="entry name" value="target of rapamycin complex 2 subunit MAPKAP1 isoform X3"/>
    <property type="match status" value="1"/>
</dbReference>
<evidence type="ECO:0000256" key="23">
    <source>
        <dbReference type="SAM" id="MobiDB-lite"/>
    </source>
</evidence>
<dbReference type="AlphaFoldDB" id="A0A6P7TIN2"/>
<organism evidence="28 29">
    <name type="scientific">Octopus sinensis</name>
    <name type="common">East Asian common octopus</name>
    <dbReference type="NCBI Taxonomy" id="2607531"/>
    <lineage>
        <taxon>Eukaryota</taxon>
        <taxon>Metazoa</taxon>
        <taxon>Spiralia</taxon>
        <taxon>Lophotrochozoa</taxon>
        <taxon>Mollusca</taxon>
        <taxon>Cephalopoda</taxon>
        <taxon>Coleoidea</taxon>
        <taxon>Octopodiformes</taxon>
        <taxon>Octopoda</taxon>
        <taxon>Incirrata</taxon>
        <taxon>Octopodidae</taxon>
        <taxon>Octopus</taxon>
    </lineage>
</organism>
<evidence type="ECO:0000313" key="29">
    <source>
        <dbReference type="RefSeq" id="XP_029651579.1"/>
    </source>
</evidence>
<evidence type="ECO:0000256" key="12">
    <source>
        <dbReference type="ARBA" id="ARBA00022490"/>
    </source>
</evidence>
<dbReference type="GO" id="GO:0000139">
    <property type="term" value="C:Golgi membrane"/>
    <property type="evidence" value="ECO:0007669"/>
    <property type="project" value="UniProtKB-SubCell"/>
</dbReference>
<name>A0A6P7TIN2_9MOLL</name>
<evidence type="ECO:0000256" key="18">
    <source>
        <dbReference type="ARBA" id="ARBA00023136"/>
    </source>
</evidence>
<evidence type="ECO:0000256" key="8">
    <source>
        <dbReference type="ARBA" id="ARBA00004633"/>
    </source>
</evidence>
<proteinExistence type="inferred from homology"/>
<dbReference type="InterPro" id="IPR032679">
    <property type="entry name" value="Sin1_N"/>
</dbReference>
<gene>
    <name evidence="29" type="primary">LOC115224796</name>
</gene>
<feature type="compositionally biased region" description="Low complexity" evidence="23">
    <location>
        <begin position="71"/>
        <end position="93"/>
    </location>
</feature>
<comment type="similarity">
    <text evidence="9">Belongs to the SIN1 family.</text>
</comment>
<dbReference type="PANTHER" id="PTHR13335">
    <property type="entry name" value="TARGET OF RAPAMYCIN COMPLEX 2 SUBUNIT MAPKAP1"/>
    <property type="match status" value="1"/>
</dbReference>
<keyword evidence="28" id="KW-1185">Reference proteome</keyword>
<evidence type="ECO:0000256" key="7">
    <source>
        <dbReference type="ARBA" id="ARBA00004556"/>
    </source>
</evidence>
<dbReference type="GO" id="GO:0031902">
    <property type="term" value="C:late endosome membrane"/>
    <property type="evidence" value="ECO:0007669"/>
    <property type="project" value="UniProtKB-SubCell"/>
</dbReference>
<keyword evidence="12" id="KW-0963">Cytoplasm</keyword>
<feature type="compositionally biased region" description="Gly residues" evidence="23">
    <location>
        <begin position="51"/>
        <end position="70"/>
    </location>
</feature>
<dbReference type="GO" id="GO:0005789">
    <property type="term" value="C:endoplasmic reticulum membrane"/>
    <property type="evidence" value="ECO:0007669"/>
    <property type="project" value="UniProtKB-SubCell"/>
</dbReference>
<dbReference type="GO" id="GO:0031932">
    <property type="term" value="C:TORC2 complex"/>
    <property type="evidence" value="ECO:0007669"/>
    <property type="project" value="InterPro"/>
</dbReference>
<dbReference type="InterPro" id="IPR008828">
    <property type="entry name" value="Sin1/Avo1"/>
</dbReference>
<dbReference type="Pfam" id="PF25322">
    <property type="entry name" value="RBD_SIN1"/>
    <property type="match status" value="1"/>
</dbReference>
<feature type="domain" description="Target of rapamycin complex 2 subunit MAPKAP1-like Ras-binding" evidence="27">
    <location>
        <begin position="349"/>
        <end position="415"/>
    </location>
</feature>